<name>A0AA84ZZY4_9TREM</name>
<evidence type="ECO:0000256" key="3">
    <source>
        <dbReference type="PROSITE-ProRule" id="PRU00992"/>
    </source>
</evidence>
<reference evidence="7" key="1">
    <citation type="submission" date="2023-11" db="UniProtKB">
        <authorList>
            <consortium name="WormBaseParasite"/>
        </authorList>
    </citation>
    <scope>IDENTIFICATION</scope>
</reference>
<keyword evidence="4" id="KW-0812">Transmembrane</keyword>
<protein>
    <recommendedName>
        <fullName evidence="5">GT23 domain-containing protein</fullName>
    </recommendedName>
</protein>
<proteinExistence type="inferred from homology"/>
<organism evidence="6 7">
    <name type="scientific">Schistosoma margrebowiei</name>
    <dbReference type="NCBI Taxonomy" id="48269"/>
    <lineage>
        <taxon>Eukaryota</taxon>
        <taxon>Metazoa</taxon>
        <taxon>Spiralia</taxon>
        <taxon>Lophotrochozoa</taxon>
        <taxon>Platyhelminthes</taxon>
        <taxon>Trematoda</taxon>
        <taxon>Digenea</taxon>
        <taxon>Strigeidida</taxon>
        <taxon>Schistosomatoidea</taxon>
        <taxon>Schistosomatidae</taxon>
        <taxon>Schistosoma</taxon>
    </lineage>
</organism>
<dbReference type="GO" id="GO:0006487">
    <property type="term" value="P:protein N-linked glycosylation"/>
    <property type="evidence" value="ECO:0007669"/>
    <property type="project" value="TreeGrafter"/>
</dbReference>
<accession>A0AA84ZZY4</accession>
<dbReference type="AlphaFoldDB" id="A0AA84ZZY4"/>
<dbReference type="GO" id="GO:0046921">
    <property type="term" value="F:alpha-(1-&gt;6)-fucosyltransferase activity"/>
    <property type="evidence" value="ECO:0007669"/>
    <property type="project" value="TreeGrafter"/>
</dbReference>
<evidence type="ECO:0000313" key="6">
    <source>
        <dbReference type="Proteomes" id="UP000050790"/>
    </source>
</evidence>
<keyword evidence="1 3" id="KW-0328">Glycosyltransferase</keyword>
<evidence type="ECO:0000256" key="1">
    <source>
        <dbReference type="ARBA" id="ARBA00022676"/>
    </source>
</evidence>
<dbReference type="WBParaSite" id="SMRG1_56240.1">
    <property type="protein sequence ID" value="SMRG1_56240.1"/>
    <property type="gene ID" value="SMRG1_56240"/>
</dbReference>
<keyword evidence="4" id="KW-1133">Transmembrane helix</keyword>
<dbReference type="PROSITE" id="PS51659">
    <property type="entry name" value="GT23"/>
    <property type="match status" value="1"/>
</dbReference>
<sequence length="867" mass="99951">MVVTRFKKFSHVHPLITTAVVLWICVIIYLSFNFFNLESGDQQSLACPNLLDVITGLKSQVDVGSVNLRMFLTSYNDKNKKENTIVERVGIHGMSYEILRRRALQYAREIKYNLVQLDNVNMKIKTIKNYSLIEPLKEAQVSLERLKSQLQDISLHLHVDIDGIGRVDGVLESRMNYLEYLSNELQSELFQLQNPSSCTKAKYVVASFNRHCAFGCNAHHLMYCFQMAYATGRTLILNPTDGEEYTHWWIKHFLPLSQKCSINDIQSNIHSDCFKKFSHVHPLITTAVVLWICVIIYLSFNFFNLESGDQQSLACPNLLDVITGLKSQVDVGSVNLRMFLTSYNDKNKKENTIVERVGIHGMSYEILRRRALQYAREIKYNLVQLDNVNMKIKTIKNYSLIEPLKEAQVSLERLKSQLQDISLHLHVDIDGIGRVDGVLESRMNYLEYLSNELQSELFQLQNPSSCTKAKYVVASFNRHCAFGCNAHHLMYCFQMAYATGRTLILNPTDGEEYTHWWIKHFLPLSQKCSINDIQSNIHSDFFSGKAFNTYQAITCPHIGTISSSFDWIPQAVPSHLSKLLTRLHGAPFVWFIGQLGKFLMRPSFNFTEEFKIFENQHENPVVGIHVRRTDKINTEASFHSLEEYMTEVESYFQFIDAKRQMMSRTEEWKNDIKSPFRHNVYHQLKPVQRRVYIATDDPSVFDEAKSKYPSYIFYGSRARANSASLLTRKNEDSIMGVVTDVFALSKTNYLVCTFSSRVCRLAYELMQSNHLELGDASQQFRSLDDIYYFAGHQASPYEVLISSKEQDLSPGDLVHYHGNHWDGYAKVEKLNTNRKVMAPAFKFSSRLLTAPMIGAHGNRSEFIIDYK</sequence>
<dbReference type="PANTHER" id="PTHR13132:SF29">
    <property type="entry name" value="ALPHA-(1,6)-FUCOSYLTRANSFERASE"/>
    <property type="match status" value="1"/>
</dbReference>
<evidence type="ECO:0000259" key="5">
    <source>
        <dbReference type="PROSITE" id="PS51659"/>
    </source>
</evidence>
<dbReference type="CDD" id="cd11300">
    <property type="entry name" value="Fut8_like"/>
    <property type="match status" value="1"/>
</dbReference>
<dbReference type="InterPro" id="IPR027350">
    <property type="entry name" value="GT23_dom"/>
</dbReference>
<feature type="transmembrane region" description="Helical" evidence="4">
    <location>
        <begin position="12"/>
        <end position="35"/>
    </location>
</feature>
<dbReference type="Gene3D" id="2.30.30.40">
    <property type="entry name" value="SH3 Domains"/>
    <property type="match status" value="1"/>
</dbReference>
<evidence type="ECO:0000256" key="2">
    <source>
        <dbReference type="ARBA" id="ARBA00022679"/>
    </source>
</evidence>
<feature type="domain" description="GT23" evidence="5">
    <location>
        <begin position="468"/>
        <end position="783"/>
    </location>
</feature>
<dbReference type="PANTHER" id="PTHR13132">
    <property type="entry name" value="ALPHA- 1,6 -FUCOSYLTRANSFERASE"/>
    <property type="match status" value="1"/>
</dbReference>
<dbReference type="Proteomes" id="UP000050790">
    <property type="component" value="Unassembled WGS sequence"/>
</dbReference>
<evidence type="ECO:0000256" key="4">
    <source>
        <dbReference type="SAM" id="Phobius"/>
    </source>
</evidence>
<dbReference type="Pfam" id="PF19745">
    <property type="entry name" value="FUT8_N_cat"/>
    <property type="match status" value="3"/>
</dbReference>
<evidence type="ECO:0000313" key="7">
    <source>
        <dbReference type="WBParaSite" id="SMRG1_56240.1"/>
    </source>
</evidence>
<feature type="region of interest" description="Important for donor substrate binding" evidence="3">
    <location>
        <begin position="627"/>
        <end position="628"/>
    </location>
</feature>
<comment type="similarity">
    <text evidence="3">Belongs to the glycosyltransferase 23 family.</text>
</comment>
<dbReference type="InterPro" id="IPR045573">
    <property type="entry name" value="Fut8_N_cat"/>
</dbReference>
<keyword evidence="2 3" id="KW-0808">Transferase</keyword>
<dbReference type="Gene3D" id="3.40.50.11350">
    <property type="match status" value="1"/>
</dbReference>
<feature type="transmembrane region" description="Helical" evidence="4">
    <location>
        <begin position="283"/>
        <end position="303"/>
    </location>
</feature>
<keyword evidence="4" id="KW-0472">Membrane</keyword>